<comment type="caution">
    <text evidence="2">The sequence shown here is derived from an EMBL/GenBank/DDBJ whole genome shotgun (WGS) entry which is preliminary data.</text>
</comment>
<evidence type="ECO:0000259" key="1">
    <source>
        <dbReference type="Pfam" id="PF10988"/>
    </source>
</evidence>
<dbReference type="EMBL" id="JUIV01000024">
    <property type="protein sequence ID" value="RYJ36746.1"/>
    <property type="molecule type" value="Genomic_DNA"/>
</dbReference>
<accession>A0A444VTH9</accession>
<gene>
    <name evidence="2" type="ORF">NU08_4265</name>
</gene>
<dbReference type="OrthoDB" id="1419485at2"/>
<name>A0A444VTH9_9FLAO</name>
<protein>
    <submittedName>
        <fullName evidence="2">DUF2807 domain containing protein</fullName>
    </submittedName>
</protein>
<dbReference type="Pfam" id="PF10988">
    <property type="entry name" value="DUF2807"/>
    <property type="match status" value="1"/>
</dbReference>
<dbReference type="InterPro" id="IPR021255">
    <property type="entry name" value="DUF2807"/>
</dbReference>
<dbReference type="Proteomes" id="UP000290433">
    <property type="component" value="Unassembled WGS sequence"/>
</dbReference>
<organism evidence="2 3">
    <name type="scientific">Flavobacterium anhuiense</name>
    <dbReference type="NCBI Taxonomy" id="459526"/>
    <lineage>
        <taxon>Bacteria</taxon>
        <taxon>Pseudomonadati</taxon>
        <taxon>Bacteroidota</taxon>
        <taxon>Flavobacteriia</taxon>
        <taxon>Flavobacteriales</taxon>
        <taxon>Flavobacteriaceae</taxon>
        <taxon>Flavobacterium</taxon>
    </lineage>
</organism>
<dbReference type="AlphaFoldDB" id="A0A444VTH9"/>
<reference evidence="2 3" key="1">
    <citation type="submission" date="2014-12" db="EMBL/GenBank/DDBJ databases">
        <title>Genome sequence of Flavobacterium anhuiense RCM74.</title>
        <authorList>
            <person name="Kim J.F."/>
            <person name="Song J.Y."/>
            <person name="Kwak M.-J."/>
            <person name="Lee S.-W."/>
        </authorList>
    </citation>
    <scope>NUCLEOTIDE SEQUENCE [LARGE SCALE GENOMIC DNA]</scope>
    <source>
        <strain evidence="2 3">RCM74</strain>
    </source>
</reference>
<evidence type="ECO:0000313" key="3">
    <source>
        <dbReference type="Proteomes" id="UP000290433"/>
    </source>
</evidence>
<feature type="domain" description="Putative auto-transporter adhesin head GIN" evidence="1">
    <location>
        <begin position="54"/>
        <end position="272"/>
    </location>
</feature>
<evidence type="ECO:0000313" key="2">
    <source>
        <dbReference type="EMBL" id="RYJ36746.1"/>
    </source>
</evidence>
<proteinExistence type="predicted"/>
<dbReference type="Gene3D" id="2.160.20.120">
    <property type="match status" value="1"/>
</dbReference>
<sequence>MIFLYLSKSNLELMKKSTALLLLLFVTTLTFAQKREKIKGSKIVTTSIKEVGSFDALEVDDNLEVYLEQGEKNEIKIEADDNLHDIVGMDLREKTLRLYTNKESTIFKKLSVKVTYTKSLNKVITKNEAIVYAIQELQLDDITMNCVDFSKLYLNVNSKKFTLIADDKSRTELNLKAEDGNLQLSKNSGVKTLVSAIKFKCDLYQKATAAIEGIAEKATIRLDNNSVFTGTKFTLKDANVTAEGSAVATILADTTIAIAAGDKSEISLYGDPKIELTRFSEEAKLIKKPGASKPKATTL</sequence>